<accession>A0AAU8CD99</accession>
<organism evidence="2">
    <name type="scientific">Halobacterium sp. NMX12-1</name>
    <dbReference type="NCBI Taxonomy" id="3166650"/>
    <lineage>
        <taxon>Archaea</taxon>
        <taxon>Methanobacteriati</taxon>
        <taxon>Methanobacteriota</taxon>
        <taxon>Stenosarchaea group</taxon>
        <taxon>Halobacteria</taxon>
        <taxon>Halobacteriales</taxon>
        <taxon>Halobacteriaceae</taxon>
        <taxon>Halobacterium</taxon>
    </lineage>
</organism>
<proteinExistence type="predicted"/>
<dbReference type="KEGG" id="hanx:ABSL23_02375"/>
<gene>
    <name evidence="2" type="ORF">ABSL23_02375</name>
</gene>
<evidence type="ECO:0000313" key="2">
    <source>
        <dbReference type="EMBL" id="XCF16875.1"/>
    </source>
</evidence>
<reference evidence="2" key="1">
    <citation type="submission" date="2024-06" db="EMBL/GenBank/DDBJ databases">
        <title>Genome Sequence of an extremely halophilic archaeon isolated from Permian era halite, Salado Formation, Carlsbad, New Mexico: Halobacterium sp. strain NMX12-1.</title>
        <authorList>
            <person name="Sotoa L."/>
            <person name="DasSarma P."/>
            <person name="Anton B.P."/>
            <person name="Vincze T."/>
            <person name="Verma I."/>
            <person name="Eralp B."/>
            <person name="Powers D.W."/>
            <person name="Dozier B.L."/>
            <person name="Roberts R.J."/>
            <person name="DasSarma S."/>
        </authorList>
    </citation>
    <scope>NUCLEOTIDE SEQUENCE</scope>
    <source>
        <strain evidence="2">NMX12-1</strain>
    </source>
</reference>
<dbReference type="RefSeq" id="WP_353634620.1">
    <property type="nucleotide sequence ID" value="NZ_CP159204.1"/>
</dbReference>
<protein>
    <recommendedName>
        <fullName evidence="3">NUDIX hydrolase</fullName>
    </recommendedName>
</protein>
<feature type="region of interest" description="Disordered" evidence="1">
    <location>
        <begin position="1"/>
        <end position="21"/>
    </location>
</feature>
<name>A0AAU8CD99_9EURY</name>
<dbReference type="GeneID" id="91107958"/>
<dbReference type="AlphaFoldDB" id="A0AAU8CD99"/>
<evidence type="ECO:0008006" key="3">
    <source>
        <dbReference type="Google" id="ProtNLM"/>
    </source>
</evidence>
<dbReference type="EMBL" id="CP159204">
    <property type="protein sequence ID" value="XCF16875.1"/>
    <property type="molecule type" value="Genomic_DNA"/>
</dbReference>
<sequence>MNRFCGHCGSRLKPSTSPGGIPRRVCPECSADSEVSTA</sequence>
<evidence type="ECO:0000256" key="1">
    <source>
        <dbReference type="SAM" id="MobiDB-lite"/>
    </source>
</evidence>